<evidence type="ECO:0000313" key="3">
    <source>
        <dbReference type="EMBL" id="HGK63088.1"/>
    </source>
</evidence>
<dbReference type="InterPro" id="IPR001943">
    <property type="entry name" value="UVR_dom"/>
</dbReference>
<evidence type="ECO:0000259" key="2">
    <source>
        <dbReference type="PROSITE" id="PS50151"/>
    </source>
</evidence>
<gene>
    <name evidence="3" type="ORF">ENU74_00585</name>
</gene>
<sequence length="177" mass="20667">MKEKICEICKKNPAIMVITEIDEKGNKKDISICEECAKKKGILESGKAVNLNELLRIMLKAKEKEEKELVCKRCLLSFYEFKKYGKFGCADCFKAFEEKLTPFIKKVQSTIQEQGEEVFHRGKRVTIGKKRGLLLSEIKKLRMELNKAIEEEDYERAAKIRDILKEKEEELKKDEIE</sequence>
<accession>A0A7V3ZU25</accession>
<dbReference type="GO" id="GO:0046870">
    <property type="term" value="F:cadmium ion binding"/>
    <property type="evidence" value="ECO:0007669"/>
    <property type="project" value="TreeGrafter"/>
</dbReference>
<dbReference type="Pfam" id="PF02151">
    <property type="entry name" value="UVR"/>
    <property type="match status" value="1"/>
</dbReference>
<feature type="coiled-coil region" evidence="1">
    <location>
        <begin position="131"/>
        <end position="177"/>
    </location>
</feature>
<comment type="caution">
    <text evidence="3">The sequence shown here is derived from an EMBL/GenBank/DDBJ whole genome shotgun (WGS) entry which is preliminary data.</text>
</comment>
<proteinExistence type="predicted"/>
<dbReference type="PROSITE" id="PS50151">
    <property type="entry name" value="UVR"/>
    <property type="match status" value="1"/>
</dbReference>
<dbReference type="InterPro" id="IPR025542">
    <property type="entry name" value="YacH"/>
</dbReference>
<feature type="domain" description="UVR" evidence="2">
    <location>
        <begin position="135"/>
        <end position="170"/>
    </location>
</feature>
<dbReference type="AlphaFoldDB" id="A0A7V3ZU25"/>
<dbReference type="GO" id="GO:0050897">
    <property type="term" value="F:cobalt ion binding"/>
    <property type="evidence" value="ECO:0007669"/>
    <property type="project" value="TreeGrafter"/>
</dbReference>
<dbReference type="GO" id="GO:1990170">
    <property type="term" value="P:stress response to cadmium ion"/>
    <property type="evidence" value="ECO:0007669"/>
    <property type="project" value="TreeGrafter"/>
</dbReference>
<dbReference type="EMBL" id="DTDR01000020">
    <property type="protein sequence ID" value="HGK63088.1"/>
    <property type="molecule type" value="Genomic_DNA"/>
</dbReference>
<protein>
    <recommendedName>
        <fullName evidence="2">UVR domain-containing protein</fullName>
    </recommendedName>
</protein>
<dbReference type="PANTHER" id="PTHR38430:SF1">
    <property type="entry name" value="PROTEIN-ARGININE KINASE ACTIVATOR PROTEIN"/>
    <property type="match status" value="1"/>
</dbReference>
<evidence type="ECO:0000256" key="1">
    <source>
        <dbReference type="SAM" id="Coils"/>
    </source>
</evidence>
<name>A0A7V3ZU25_UNCW3</name>
<dbReference type="GO" id="GO:0008270">
    <property type="term" value="F:zinc ion binding"/>
    <property type="evidence" value="ECO:0007669"/>
    <property type="project" value="TreeGrafter"/>
</dbReference>
<keyword evidence="1" id="KW-0175">Coiled coil</keyword>
<dbReference type="PIRSF" id="PIRSF015034">
    <property type="entry name" value="YacH"/>
    <property type="match status" value="1"/>
</dbReference>
<dbReference type="PANTHER" id="PTHR38430">
    <property type="entry name" value="PROTEIN-ARGININE KINASE ACTIVATOR PROTEIN"/>
    <property type="match status" value="1"/>
</dbReference>
<dbReference type="GO" id="GO:0005507">
    <property type="term" value="F:copper ion binding"/>
    <property type="evidence" value="ECO:0007669"/>
    <property type="project" value="TreeGrafter"/>
</dbReference>
<organism evidence="3">
    <name type="scientific">candidate division WOR-3 bacterium</name>
    <dbReference type="NCBI Taxonomy" id="2052148"/>
    <lineage>
        <taxon>Bacteria</taxon>
        <taxon>Bacteria division WOR-3</taxon>
    </lineage>
</organism>
<dbReference type="GO" id="GO:1990169">
    <property type="term" value="P:stress response to copper ion"/>
    <property type="evidence" value="ECO:0007669"/>
    <property type="project" value="TreeGrafter"/>
</dbReference>
<reference evidence="3" key="1">
    <citation type="journal article" date="2020" name="mSystems">
        <title>Genome- and Community-Level Interaction Insights into Carbon Utilization and Element Cycling Functions of Hydrothermarchaeota in Hydrothermal Sediment.</title>
        <authorList>
            <person name="Zhou Z."/>
            <person name="Liu Y."/>
            <person name="Xu W."/>
            <person name="Pan J."/>
            <person name="Luo Z.H."/>
            <person name="Li M."/>
        </authorList>
    </citation>
    <scope>NUCLEOTIDE SEQUENCE [LARGE SCALE GENOMIC DNA]</scope>
    <source>
        <strain evidence="3">SpSt-697</strain>
    </source>
</reference>